<dbReference type="Proteomes" id="UP001597402">
    <property type="component" value="Unassembled WGS sequence"/>
</dbReference>
<dbReference type="InterPro" id="IPR002575">
    <property type="entry name" value="Aminoglycoside_PTrfase"/>
</dbReference>
<dbReference type="SUPFAM" id="SSF56112">
    <property type="entry name" value="Protein kinase-like (PK-like)"/>
    <property type="match status" value="1"/>
</dbReference>
<name>A0ABW4XE73_9ACTN</name>
<evidence type="ECO:0000313" key="2">
    <source>
        <dbReference type="EMBL" id="MFD2092788.1"/>
    </source>
</evidence>
<organism evidence="2 3">
    <name type="scientific">Blastococcus deserti</name>
    <dbReference type="NCBI Taxonomy" id="2259033"/>
    <lineage>
        <taxon>Bacteria</taxon>
        <taxon>Bacillati</taxon>
        <taxon>Actinomycetota</taxon>
        <taxon>Actinomycetes</taxon>
        <taxon>Geodermatophilales</taxon>
        <taxon>Geodermatophilaceae</taxon>
        <taxon>Blastococcus</taxon>
    </lineage>
</organism>
<evidence type="ECO:0000259" key="1">
    <source>
        <dbReference type="Pfam" id="PF01636"/>
    </source>
</evidence>
<feature type="domain" description="Aminoglycoside phosphotransferase" evidence="1">
    <location>
        <begin position="144"/>
        <end position="215"/>
    </location>
</feature>
<accession>A0ABW4XE73</accession>
<keyword evidence="3" id="KW-1185">Reference proteome</keyword>
<proteinExistence type="predicted"/>
<dbReference type="EMBL" id="JBHUHP010000014">
    <property type="protein sequence ID" value="MFD2092788.1"/>
    <property type="molecule type" value="Genomic_DNA"/>
</dbReference>
<gene>
    <name evidence="2" type="ORF">ACFSHS_14530</name>
</gene>
<protein>
    <submittedName>
        <fullName evidence="2">Phosphotransferase</fullName>
    </submittedName>
</protein>
<dbReference type="RefSeq" id="WP_376877366.1">
    <property type="nucleotide sequence ID" value="NZ_JBHUHP010000014.1"/>
</dbReference>
<dbReference type="Gene3D" id="3.90.1200.10">
    <property type="match status" value="1"/>
</dbReference>
<reference evidence="3" key="1">
    <citation type="journal article" date="2019" name="Int. J. Syst. Evol. Microbiol.">
        <title>The Global Catalogue of Microorganisms (GCM) 10K type strain sequencing project: providing services to taxonomists for standard genome sequencing and annotation.</title>
        <authorList>
            <consortium name="The Broad Institute Genomics Platform"/>
            <consortium name="The Broad Institute Genome Sequencing Center for Infectious Disease"/>
            <person name="Wu L."/>
            <person name="Ma J."/>
        </authorList>
    </citation>
    <scope>NUCLEOTIDE SEQUENCE [LARGE SCALE GENOMIC DNA]</scope>
    <source>
        <strain evidence="3">JCM 3338</strain>
    </source>
</reference>
<dbReference type="Pfam" id="PF01636">
    <property type="entry name" value="APH"/>
    <property type="match status" value="1"/>
</dbReference>
<evidence type="ECO:0000313" key="3">
    <source>
        <dbReference type="Proteomes" id="UP001597402"/>
    </source>
</evidence>
<comment type="caution">
    <text evidence="2">The sequence shown here is derived from an EMBL/GenBank/DDBJ whole genome shotgun (WGS) entry which is preliminary data.</text>
</comment>
<sequence>MSEASAEPLRALLLYTGYYKNTLFVGPVILRHGHEPVFWKAFRGTKELELELRRVEGVRVLIGGSLRMANGHHVGAEVIQYQHLPRSKRRLSEATLAQVAIEMGWRAQSAAVTRETFGVDPAVVLDAARVREFADVTGILDPTVVDDLLTDLPRCLAAELYLSHGDFTGRNVFSLYGGGVGVVDYDAVGMRPAFFDVVHLVCQSSVDAGRQPPVAELQGLLASVVGASRAREHLRLCLFWDWYENMLQYLDHPENRGRTGAAVALRLAAWRQCRE</sequence>
<dbReference type="InterPro" id="IPR011009">
    <property type="entry name" value="Kinase-like_dom_sf"/>
</dbReference>